<proteinExistence type="evidence at transcript level"/>
<evidence type="ECO:0008006" key="2">
    <source>
        <dbReference type="Google" id="ProtNLM"/>
    </source>
</evidence>
<sequence>FIQQEDLTNLCHQHRSSQLHKQINNQSKETHNNTLIVGDFSTPLIAMDRSSKQKIKKKTRALNDTLDHQIHFTDIYRTFHPKTTEHSFQVHRKHSPEEIMLGHKTHLSELNKIEIITCILSNHDSRKREINHTESLERMQIHGGQLACY</sequence>
<dbReference type="Gene3D" id="3.60.10.10">
    <property type="entry name" value="Endonuclease/exonuclease/phosphatase"/>
    <property type="match status" value="1"/>
</dbReference>
<organism evidence="1">
    <name type="scientific">Mustela putorius furo</name>
    <name type="common">European domestic ferret</name>
    <name type="synonym">Mustela furo</name>
    <dbReference type="NCBI Taxonomy" id="9669"/>
    <lineage>
        <taxon>Eukaryota</taxon>
        <taxon>Metazoa</taxon>
        <taxon>Chordata</taxon>
        <taxon>Craniata</taxon>
        <taxon>Vertebrata</taxon>
        <taxon>Euteleostomi</taxon>
        <taxon>Mammalia</taxon>
        <taxon>Eutheria</taxon>
        <taxon>Laurasiatheria</taxon>
        <taxon>Carnivora</taxon>
        <taxon>Caniformia</taxon>
        <taxon>Musteloidea</taxon>
        <taxon>Mustelidae</taxon>
        <taxon>Mustelinae</taxon>
        <taxon>Mustela</taxon>
    </lineage>
</organism>
<dbReference type="AlphaFoldDB" id="G9L4E4"/>
<evidence type="ECO:0000313" key="1">
    <source>
        <dbReference type="EMBL" id="AES12026.1"/>
    </source>
</evidence>
<dbReference type="SUPFAM" id="SSF56219">
    <property type="entry name" value="DNase I-like"/>
    <property type="match status" value="1"/>
</dbReference>
<name>G9L4E4_MUSPF</name>
<protein>
    <recommendedName>
        <fullName evidence="2">Endonuclease/exonuclease/phosphatase domain-containing protein</fullName>
    </recommendedName>
</protein>
<reference evidence="1" key="1">
    <citation type="journal article" date="2013" name="J. Virol.">
        <title>Sequencing, annotation, and characterization of the influenza ferret infectome.</title>
        <authorList>
            <person name="Leon A.J."/>
            <person name="Banner D."/>
            <person name="Xu L."/>
            <person name="Ran L."/>
            <person name="Peng Z."/>
            <person name="Yi K."/>
            <person name="Chen C."/>
            <person name="Xu F."/>
            <person name="Huang J."/>
            <person name="Zhao Z."/>
            <person name="Lin Z."/>
            <person name="Huang S.H."/>
            <person name="Fang Y."/>
            <person name="Kelvin A.A."/>
            <person name="Ross T.M."/>
            <person name="Farooqui A."/>
            <person name="Kelvin D.J."/>
        </authorList>
    </citation>
    <scope>NUCLEOTIDE SEQUENCE</scope>
    <source>
        <tissue evidence="1">Lungs</tissue>
    </source>
</reference>
<dbReference type="InterPro" id="IPR036691">
    <property type="entry name" value="Endo/exonu/phosph_ase_sf"/>
</dbReference>
<dbReference type="EMBL" id="JP023428">
    <property type="protein sequence ID" value="AES12026.1"/>
    <property type="molecule type" value="mRNA"/>
</dbReference>
<feature type="non-terminal residue" evidence="1">
    <location>
        <position position="149"/>
    </location>
</feature>
<accession>G9L4E4</accession>
<feature type="non-terminal residue" evidence="1">
    <location>
        <position position="1"/>
    </location>
</feature>